<evidence type="ECO:0000256" key="4">
    <source>
        <dbReference type="ARBA" id="ARBA00023015"/>
    </source>
</evidence>
<sequence>MNDALQTLESILRQHQLHVTKPRRTVFAALYDQPLRYIGELIRATTPSIDRVSVYRTVELFERLGIVRVIPVGWKHKIELSDTFNKHHHHATCRQCGRVIDLPENHTLERLIASIAAEYHIHNPSHVLEIQGICTHCAQTKKS</sequence>
<reference evidence="7 8" key="1">
    <citation type="journal article" date="2023" name="Cell">
        <title>Genetic manipulation of Patescibacteria provides mechanistic insights into microbial dark matter and the epibiotic lifestyle.</title>
        <authorList>
            <person name="Wang Y."/>
            <person name="Gallagher L.A."/>
            <person name="Andrade P.A."/>
            <person name="Liu A."/>
            <person name="Humphreys I.R."/>
            <person name="Turkarslan S."/>
            <person name="Cutler K.J."/>
            <person name="Arrieta-Ortiz M.L."/>
            <person name="Li Y."/>
            <person name="Radey M.C."/>
            <person name="McLean J.S."/>
            <person name="Cong Q."/>
            <person name="Baker D."/>
            <person name="Baliga N.S."/>
            <person name="Peterson S.B."/>
            <person name="Mougous J.D."/>
        </authorList>
    </citation>
    <scope>NUCLEOTIDE SEQUENCE [LARGE SCALE GENOMIC DNA]</scope>
    <source>
        <strain evidence="7 8">ML1</strain>
    </source>
</reference>
<name>A0ABY8WW29_9BACT</name>
<dbReference type="Gene3D" id="1.10.10.10">
    <property type="entry name" value="Winged helix-like DNA-binding domain superfamily/Winged helix DNA-binding domain"/>
    <property type="match status" value="1"/>
</dbReference>
<protein>
    <submittedName>
        <fullName evidence="7">Ferric uptake regulation protein</fullName>
    </submittedName>
</protein>
<evidence type="ECO:0000256" key="1">
    <source>
        <dbReference type="ARBA" id="ARBA00007957"/>
    </source>
</evidence>
<dbReference type="EMBL" id="CP124550">
    <property type="protein sequence ID" value="WIO46257.1"/>
    <property type="molecule type" value="Genomic_DNA"/>
</dbReference>
<dbReference type="SUPFAM" id="SSF46785">
    <property type="entry name" value="Winged helix' DNA-binding domain"/>
    <property type="match status" value="1"/>
</dbReference>
<gene>
    <name evidence="7" type="ORF">SEML1_0648</name>
</gene>
<keyword evidence="2" id="KW-0678">Repressor</keyword>
<evidence type="ECO:0000256" key="3">
    <source>
        <dbReference type="ARBA" id="ARBA00022833"/>
    </source>
</evidence>
<dbReference type="InterPro" id="IPR002481">
    <property type="entry name" value="FUR"/>
</dbReference>
<comment type="similarity">
    <text evidence="1">Belongs to the Fur family.</text>
</comment>
<evidence type="ECO:0000313" key="7">
    <source>
        <dbReference type="EMBL" id="WIO46257.1"/>
    </source>
</evidence>
<dbReference type="Pfam" id="PF01475">
    <property type="entry name" value="FUR"/>
    <property type="match status" value="1"/>
</dbReference>
<keyword evidence="5" id="KW-0238">DNA-binding</keyword>
<dbReference type="InterPro" id="IPR036388">
    <property type="entry name" value="WH-like_DNA-bd_sf"/>
</dbReference>
<accession>A0ABY8WW29</accession>
<keyword evidence="3" id="KW-0862">Zinc</keyword>
<dbReference type="PANTHER" id="PTHR33202">
    <property type="entry name" value="ZINC UPTAKE REGULATION PROTEIN"/>
    <property type="match status" value="1"/>
</dbReference>
<dbReference type="InterPro" id="IPR036390">
    <property type="entry name" value="WH_DNA-bd_sf"/>
</dbReference>
<dbReference type="RefSeq" id="WP_376753791.1">
    <property type="nucleotide sequence ID" value="NZ_CP124550.1"/>
</dbReference>
<keyword evidence="8" id="KW-1185">Reference proteome</keyword>
<evidence type="ECO:0000313" key="8">
    <source>
        <dbReference type="Proteomes" id="UP001177295"/>
    </source>
</evidence>
<organism evidence="7 8">
    <name type="scientific">Candidatus Southlakia epibionticum</name>
    <dbReference type="NCBI Taxonomy" id="3043284"/>
    <lineage>
        <taxon>Bacteria</taxon>
        <taxon>Candidatus Saccharimonadota</taxon>
        <taxon>Candidatus Saccharimonadia</taxon>
        <taxon>Candidatus Saccharimonadales</taxon>
        <taxon>Candidatus Saccharimonadaceae</taxon>
        <taxon>Candidatus Southlakia</taxon>
    </lineage>
</organism>
<evidence type="ECO:0000256" key="6">
    <source>
        <dbReference type="ARBA" id="ARBA00023163"/>
    </source>
</evidence>
<dbReference type="PANTHER" id="PTHR33202:SF7">
    <property type="entry name" value="FERRIC UPTAKE REGULATION PROTEIN"/>
    <property type="match status" value="1"/>
</dbReference>
<dbReference type="InterPro" id="IPR043135">
    <property type="entry name" value="Fur_C"/>
</dbReference>
<evidence type="ECO:0000256" key="5">
    <source>
        <dbReference type="ARBA" id="ARBA00023125"/>
    </source>
</evidence>
<keyword evidence="6" id="KW-0804">Transcription</keyword>
<dbReference type="Gene3D" id="3.30.1490.190">
    <property type="match status" value="1"/>
</dbReference>
<dbReference type="Proteomes" id="UP001177295">
    <property type="component" value="Chromosome"/>
</dbReference>
<proteinExistence type="inferred from homology"/>
<keyword evidence="4" id="KW-0805">Transcription regulation</keyword>
<evidence type="ECO:0000256" key="2">
    <source>
        <dbReference type="ARBA" id="ARBA00022491"/>
    </source>
</evidence>